<protein>
    <submittedName>
        <fullName evidence="1">Susd and RagB outer membrane lipoprotein</fullName>
    </submittedName>
</protein>
<evidence type="ECO:0000313" key="1">
    <source>
        <dbReference type="EMBL" id="SMC52082.1"/>
    </source>
</evidence>
<keyword evidence="2" id="KW-1185">Reference proteome</keyword>
<organism evidence="1 2">
    <name type="scientific">Pedobacter africanus</name>
    <dbReference type="NCBI Taxonomy" id="151894"/>
    <lineage>
        <taxon>Bacteria</taxon>
        <taxon>Pseudomonadati</taxon>
        <taxon>Bacteroidota</taxon>
        <taxon>Sphingobacteriia</taxon>
        <taxon>Sphingobacteriales</taxon>
        <taxon>Sphingobacteriaceae</taxon>
        <taxon>Pedobacter</taxon>
    </lineage>
</organism>
<dbReference type="Proteomes" id="UP000192756">
    <property type="component" value="Unassembled WGS sequence"/>
</dbReference>
<dbReference type="Gene3D" id="1.25.40.390">
    <property type="match status" value="2"/>
</dbReference>
<dbReference type="STRING" id="151894.SAMN04488524_0987"/>
<accession>A0A1W1ZV10</accession>
<name>A0A1W1ZV10_9SPHI</name>
<dbReference type="RefSeq" id="WP_084237269.1">
    <property type="nucleotide sequence ID" value="NZ_FWXT01000001.1"/>
</dbReference>
<gene>
    <name evidence="1" type="ORF">SAMN04488524_0987</name>
</gene>
<dbReference type="SUPFAM" id="SSF48452">
    <property type="entry name" value="TPR-like"/>
    <property type="match status" value="1"/>
</dbReference>
<proteinExistence type="predicted"/>
<dbReference type="InterPro" id="IPR011990">
    <property type="entry name" value="TPR-like_helical_dom_sf"/>
</dbReference>
<keyword evidence="1" id="KW-0449">Lipoprotein</keyword>
<dbReference type="PROSITE" id="PS51257">
    <property type="entry name" value="PROKAR_LIPOPROTEIN"/>
    <property type="match status" value="1"/>
</dbReference>
<dbReference type="Pfam" id="PF12741">
    <property type="entry name" value="SusD-like"/>
    <property type="match status" value="2"/>
</dbReference>
<evidence type="ECO:0000313" key="2">
    <source>
        <dbReference type="Proteomes" id="UP000192756"/>
    </source>
</evidence>
<sequence>MKTILKKSGMFVATALLLASCKKFEELNVNPTAASADQVQVEYFINKSIIDAQMNPDVAERSFVLYWKTAGHQHSNGGISSGSYNDDWTVAYYDQVSGWLNAANTGIQIGNEQIAKGTNKVYTKNLMQIARIWRAYLMTEMSDNFGPVPVNSFQGTNPDFSDVKTIYYFALAELKDAVANIDEAAAVDASIVALDPAYGYSYAKWKKYANSLRMRLAMRLSEVDAVKAKSEFEDAVAAGNFIKATDETFQVQEKDGWNSLTGVMSREWNPQFISATLNNLYLGLGGVKSADQLGAAYQSYIKPADYIGLKLDDHFTSMTNNPSAGYWFDGLPYSIDPRAYKTFIIPGDFTDPNFNTYPSWTTDAKNTVRNLLDAAGGTVKTIDAKFNWNASNTGDWQAKGTKNQLRAYEGTMPRLSNQFRASKSKRIFFAAWESYFLIAEAAERNWTVPMTGKAAYEAGIASSFEYWGVTAYLNAYKSSTDFSRTGTSVSWDHTTEPPASHAMNFINGYTNAAGTAQVLYPKNDLYKNGTVKNDHLTKIITQKFIAQTPWLPLEAWSDQRRLGLPFFENPAIEAVLPNLPALTPSNYMTSNVKFFPQRLRYPSKLANTNTNGYNQAIAALGGADAVLTPLWWAKKQ</sequence>
<dbReference type="EMBL" id="FWXT01000001">
    <property type="protein sequence ID" value="SMC52082.1"/>
    <property type="molecule type" value="Genomic_DNA"/>
</dbReference>
<reference evidence="2" key="1">
    <citation type="submission" date="2017-04" db="EMBL/GenBank/DDBJ databases">
        <authorList>
            <person name="Varghese N."/>
            <person name="Submissions S."/>
        </authorList>
    </citation>
    <scope>NUCLEOTIDE SEQUENCE [LARGE SCALE GENOMIC DNA]</scope>
    <source>
        <strain evidence="2">DSM 12126</strain>
    </source>
</reference>
<dbReference type="InterPro" id="IPR024302">
    <property type="entry name" value="SusD-like"/>
</dbReference>
<dbReference type="AlphaFoldDB" id="A0A1W1ZV10"/>
<dbReference type="OrthoDB" id="9766256at2"/>